<dbReference type="GO" id="GO:0006508">
    <property type="term" value="P:proteolysis"/>
    <property type="evidence" value="ECO:0007669"/>
    <property type="project" value="UniProtKB-KW"/>
</dbReference>
<comment type="subcellular location">
    <subcellularLocation>
        <location evidence="2">Cell membrane</location>
        <topology evidence="2">Multi-pass membrane protein</topology>
    </subcellularLocation>
</comment>
<accession>A0A1F4Y3Y1</accession>
<keyword evidence="7" id="KW-0479">Metal-binding</keyword>
<dbReference type="GO" id="GO:0008237">
    <property type="term" value="F:metallopeptidase activity"/>
    <property type="evidence" value="ECO:0007669"/>
    <property type="project" value="UniProtKB-KW"/>
</dbReference>
<protein>
    <recommendedName>
        <fullName evidence="14">Peptidase M50 domain-containing protein</fullName>
    </recommendedName>
</protein>
<keyword evidence="4" id="KW-1003">Cell membrane</keyword>
<evidence type="ECO:0000256" key="12">
    <source>
        <dbReference type="ARBA" id="ARBA00023136"/>
    </source>
</evidence>
<keyword evidence="10 13" id="KW-1133">Transmembrane helix</keyword>
<dbReference type="AlphaFoldDB" id="A0A1F4Y3Y1"/>
<evidence type="ECO:0000256" key="9">
    <source>
        <dbReference type="ARBA" id="ARBA00022833"/>
    </source>
</evidence>
<dbReference type="GO" id="GO:0046872">
    <property type="term" value="F:metal ion binding"/>
    <property type="evidence" value="ECO:0007669"/>
    <property type="project" value="UniProtKB-KW"/>
</dbReference>
<sequence length="211" mass="22731">MQTDLIFGVIILIVSVILHEVAHGYMANYLGDPTARLQGRLTLNPISHIDPIGSILLPMLLVFSGSPFLIGYAKPVPYNPYNLKGKWGETLVAAAGPGTNLLLAAIFAILIRAGSVAMTTEMLTAFATIVYINLLLALFNLIPIAPLDGSKVLSGLLGTRTVVGRAYESFRSSLERMGVFSGTLVILIVLYLLYPYFSFVVQAAFTLLVGQ</sequence>
<evidence type="ECO:0000256" key="4">
    <source>
        <dbReference type="ARBA" id="ARBA00022475"/>
    </source>
</evidence>
<name>A0A1F4Y3Y1_9BACT</name>
<comment type="cofactor">
    <cofactor evidence="1">
        <name>Zn(2+)</name>
        <dbReference type="ChEBI" id="CHEBI:29105"/>
    </cofactor>
</comment>
<evidence type="ECO:0000256" key="8">
    <source>
        <dbReference type="ARBA" id="ARBA00022801"/>
    </source>
</evidence>
<feature type="domain" description="Peptidase M50" evidence="14">
    <location>
        <begin position="118"/>
        <end position="161"/>
    </location>
</feature>
<feature type="transmembrane region" description="Helical" evidence="13">
    <location>
        <begin position="6"/>
        <end position="31"/>
    </location>
</feature>
<feature type="transmembrane region" description="Helical" evidence="13">
    <location>
        <begin position="123"/>
        <end position="145"/>
    </location>
</feature>
<gene>
    <name evidence="15" type="ORF">A2419_00890</name>
</gene>
<keyword evidence="9" id="KW-0862">Zinc</keyword>
<evidence type="ECO:0000256" key="13">
    <source>
        <dbReference type="SAM" id="Phobius"/>
    </source>
</evidence>
<evidence type="ECO:0000259" key="14">
    <source>
        <dbReference type="Pfam" id="PF02163"/>
    </source>
</evidence>
<evidence type="ECO:0000313" key="15">
    <source>
        <dbReference type="EMBL" id="OGC88685.1"/>
    </source>
</evidence>
<dbReference type="STRING" id="1797247.A2419_00890"/>
<evidence type="ECO:0000313" key="16">
    <source>
        <dbReference type="Proteomes" id="UP000176568"/>
    </source>
</evidence>
<dbReference type="PANTHER" id="PTHR35864:SF1">
    <property type="entry name" value="ZINC METALLOPROTEASE YWHC-RELATED"/>
    <property type="match status" value="1"/>
</dbReference>
<evidence type="ECO:0000256" key="3">
    <source>
        <dbReference type="ARBA" id="ARBA00007931"/>
    </source>
</evidence>
<evidence type="ECO:0000256" key="7">
    <source>
        <dbReference type="ARBA" id="ARBA00022723"/>
    </source>
</evidence>
<evidence type="ECO:0000256" key="10">
    <source>
        <dbReference type="ARBA" id="ARBA00022989"/>
    </source>
</evidence>
<dbReference type="CDD" id="cd06158">
    <property type="entry name" value="S2P-M50_like_1"/>
    <property type="match status" value="1"/>
</dbReference>
<organism evidence="15 16">
    <name type="scientific">Candidatus Adlerbacteria bacterium RIFOXYC1_FULL_48_26</name>
    <dbReference type="NCBI Taxonomy" id="1797247"/>
    <lineage>
        <taxon>Bacteria</taxon>
        <taxon>Candidatus Adleribacteriota</taxon>
    </lineage>
</organism>
<feature type="transmembrane region" description="Helical" evidence="13">
    <location>
        <begin position="52"/>
        <end position="70"/>
    </location>
</feature>
<dbReference type="Pfam" id="PF02163">
    <property type="entry name" value="Peptidase_M50"/>
    <property type="match status" value="1"/>
</dbReference>
<keyword evidence="8" id="KW-0378">Hydrolase</keyword>
<feature type="transmembrane region" description="Helical" evidence="13">
    <location>
        <begin position="184"/>
        <end position="209"/>
    </location>
</feature>
<reference evidence="15 16" key="1">
    <citation type="journal article" date="2016" name="Nat. Commun.">
        <title>Thousands of microbial genomes shed light on interconnected biogeochemical processes in an aquifer system.</title>
        <authorList>
            <person name="Anantharaman K."/>
            <person name="Brown C.T."/>
            <person name="Hug L.A."/>
            <person name="Sharon I."/>
            <person name="Castelle C.J."/>
            <person name="Probst A.J."/>
            <person name="Thomas B.C."/>
            <person name="Singh A."/>
            <person name="Wilkins M.J."/>
            <person name="Karaoz U."/>
            <person name="Brodie E.L."/>
            <person name="Williams K.H."/>
            <person name="Hubbard S.S."/>
            <person name="Banfield J.F."/>
        </authorList>
    </citation>
    <scope>NUCLEOTIDE SEQUENCE [LARGE SCALE GENOMIC DNA]</scope>
</reference>
<proteinExistence type="inferred from homology"/>
<evidence type="ECO:0000256" key="6">
    <source>
        <dbReference type="ARBA" id="ARBA00022692"/>
    </source>
</evidence>
<evidence type="ECO:0000256" key="5">
    <source>
        <dbReference type="ARBA" id="ARBA00022670"/>
    </source>
</evidence>
<keyword evidence="6 13" id="KW-0812">Transmembrane</keyword>
<feature type="transmembrane region" description="Helical" evidence="13">
    <location>
        <begin position="90"/>
        <end position="111"/>
    </location>
</feature>
<dbReference type="Proteomes" id="UP000176568">
    <property type="component" value="Unassembled WGS sequence"/>
</dbReference>
<dbReference type="GO" id="GO:0005886">
    <property type="term" value="C:plasma membrane"/>
    <property type="evidence" value="ECO:0007669"/>
    <property type="project" value="UniProtKB-SubCell"/>
</dbReference>
<dbReference type="InterPro" id="IPR008915">
    <property type="entry name" value="Peptidase_M50"/>
</dbReference>
<keyword evidence="12 13" id="KW-0472">Membrane</keyword>
<dbReference type="EMBL" id="MEXB01000005">
    <property type="protein sequence ID" value="OGC88685.1"/>
    <property type="molecule type" value="Genomic_DNA"/>
</dbReference>
<evidence type="ECO:0000256" key="11">
    <source>
        <dbReference type="ARBA" id="ARBA00023049"/>
    </source>
</evidence>
<dbReference type="InterPro" id="IPR052348">
    <property type="entry name" value="Metallopeptidase_M50B"/>
</dbReference>
<keyword evidence="5" id="KW-0645">Protease</keyword>
<dbReference type="PANTHER" id="PTHR35864">
    <property type="entry name" value="ZINC METALLOPROTEASE MJ0611-RELATED"/>
    <property type="match status" value="1"/>
</dbReference>
<evidence type="ECO:0000256" key="1">
    <source>
        <dbReference type="ARBA" id="ARBA00001947"/>
    </source>
</evidence>
<keyword evidence="11" id="KW-0482">Metalloprotease</keyword>
<evidence type="ECO:0000256" key="2">
    <source>
        <dbReference type="ARBA" id="ARBA00004651"/>
    </source>
</evidence>
<comment type="similarity">
    <text evidence="3">Belongs to the peptidase M50B family.</text>
</comment>
<dbReference type="InterPro" id="IPR044537">
    <property type="entry name" value="Rip2-like"/>
</dbReference>
<comment type="caution">
    <text evidence="15">The sequence shown here is derived from an EMBL/GenBank/DDBJ whole genome shotgun (WGS) entry which is preliminary data.</text>
</comment>